<dbReference type="Pfam" id="PF00535">
    <property type="entry name" value="Glycos_transf_2"/>
    <property type="match status" value="1"/>
</dbReference>
<proteinExistence type="predicted"/>
<dbReference type="EMBL" id="QKTX01000024">
    <property type="protein sequence ID" value="PZV76702.1"/>
    <property type="molecule type" value="Genomic_DNA"/>
</dbReference>
<name>A0A326RRR9_9BACT</name>
<organism evidence="2 3">
    <name type="scientific">Algoriphagus aquaeductus</name>
    <dbReference type="NCBI Taxonomy" id="475299"/>
    <lineage>
        <taxon>Bacteria</taxon>
        <taxon>Pseudomonadati</taxon>
        <taxon>Bacteroidota</taxon>
        <taxon>Cytophagia</taxon>
        <taxon>Cytophagales</taxon>
        <taxon>Cyclobacteriaceae</taxon>
        <taxon>Algoriphagus</taxon>
    </lineage>
</organism>
<evidence type="ECO:0000259" key="1">
    <source>
        <dbReference type="Pfam" id="PF00535"/>
    </source>
</evidence>
<sequence>MELVSVIIPVFNSEKFVELAISSALILPQVGEVVVVDDGSTDRSLEICLNLQKKDRRINVLVHPKNSNRGAAESRNLGIKNVNFPLVAFLDSDDKYFENRFDESVQILSTNPSIMGCFGQVLVNYLDANYQKLMGVPVGMDSKKLFSHILNGGYFHTNSLTIRKSYLERIGGFDQSCWPHEDVELWTRLAYHGKLVSISSEMPIAEYTIHGKNLSQLGNWKSKWALWSTVFWNFFFNSISLTDRYFILKQLIKAHFGRFKGKKISVKFSN</sequence>
<dbReference type="PANTHER" id="PTHR43685:SF11">
    <property type="entry name" value="GLYCOSYLTRANSFERASE TAGX-RELATED"/>
    <property type="match status" value="1"/>
</dbReference>
<dbReference type="GO" id="GO:0016740">
    <property type="term" value="F:transferase activity"/>
    <property type="evidence" value="ECO:0007669"/>
    <property type="project" value="UniProtKB-KW"/>
</dbReference>
<dbReference type="InterPro" id="IPR050834">
    <property type="entry name" value="Glycosyltransf_2"/>
</dbReference>
<keyword evidence="3" id="KW-1185">Reference proteome</keyword>
<dbReference type="AlphaFoldDB" id="A0A326RRR9"/>
<dbReference type="InterPro" id="IPR001173">
    <property type="entry name" value="Glyco_trans_2-like"/>
</dbReference>
<dbReference type="InterPro" id="IPR029044">
    <property type="entry name" value="Nucleotide-diphossugar_trans"/>
</dbReference>
<dbReference type="SUPFAM" id="SSF53448">
    <property type="entry name" value="Nucleotide-diphospho-sugar transferases"/>
    <property type="match status" value="1"/>
</dbReference>
<feature type="domain" description="Glycosyltransferase 2-like" evidence="1">
    <location>
        <begin position="5"/>
        <end position="160"/>
    </location>
</feature>
<dbReference type="CDD" id="cd00761">
    <property type="entry name" value="Glyco_tranf_GTA_type"/>
    <property type="match status" value="1"/>
</dbReference>
<dbReference type="RefSeq" id="WP_181452683.1">
    <property type="nucleotide sequence ID" value="NZ_QKTX01000024.1"/>
</dbReference>
<protein>
    <submittedName>
        <fullName evidence="2">Glycosyl transferase family 2</fullName>
    </submittedName>
</protein>
<dbReference type="Gene3D" id="3.90.550.10">
    <property type="entry name" value="Spore Coat Polysaccharide Biosynthesis Protein SpsA, Chain A"/>
    <property type="match status" value="1"/>
</dbReference>
<evidence type="ECO:0000313" key="3">
    <source>
        <dbReference type="Proteomes" id="UP000248917"/>
    </source>
</evidence>
<reference evidence="2 3" key="1">
    <citation type="submission" date="2018-06" db="EMBL/GenBank/DDBJ databases">
        <title>Genomic Encyclopedia of Archaeal and Bacterial Type Strains, Phase II (KMG-II): from individual species to whole genera.</title>
        <authorList>
            <person name="Goeker M."/>
        </authorList>
    </citation>
    <scope>NUCLEOTIDE SEQUENCE [LARGE SCALE GENOMIC DNA]</scope>
    <source>
        <strain evidence="2 3">T4</strain>
    </source>
</reference>
<accession>A0A326RRR9</accession>
<evidence type="ECO:0000313" key="2">
    <source>
        <dbReference type="EMBL" id="PZV76702.1"/>
    </source>
</evidence>
<comment type="caution">
    <text evidence="2">The sequence shown here is derived from an EMBL/GenBank/DDBJ whole genome shotgun (WGS) entry which is preliminary data.</text>
</comment>
<dbReference type="Proteomes" id="UP000248917">
    <property type="component" value="Unassembled WGS sequence"/>
</dbReference>
<dbReference type="PANTHER" id="PTHR43685">
    <property type="entry name" value="GLYCOSYLTRANSFERASE"/>
    <property type="match status" value="1"/>
</dbReference>
<keyword evidence="2" id="KW-0808">Transferase</keyword>
<gene>
    <name evidence="2" type="ORF">CLV31_12427</name>
</gene>